<protein>
    <submittedName>
        <fullName evidence="1">Right-handed parallel beta-helix repeat-containing protein</fullName>
    </submittedName>
</protein>
<accession>A0ABW0HWS3</accession>
<dbReference type="EMBL" id="JBHSMI010000029">
    <property type="protein sequence ID" value="MFC5405489.1"/>
    <property type="molecule type" value="Genomic_DNA"/>
</dbReference>
<name>A0ABW0HWS3_9BACL</name>
<dbReference type="SMART" id="SM00710">
    <property type="entry name" value="PbH1"/>
    <property type="match status" value="7"/>
</dbReference>
<gene>
    <name evidence="1" type="ORF">ACFPOF_22330</name>
</gene>
<proteinExistence type="predicted"/>
<evidence type="ECO:0000313" key="1">
    <source>
        <dbReference type="EMBL" id="MFC5405489.1"/>
    </source>
</evidence>
<evidence type="ECO:0000313" key="2">
    <source>
        <dbReference type="Proteomes" id="UP001596113"/>
    </source>
</evidence>
<keyword evidence="2" id="KW-1185">Reference proteome</keyword>
<dbReference type="SUPFAM" id="SSF51126">
    <property type="entry name" value="Pectin lyase-like"/>
    <property type="match status" value="2"/>
</dbReference>
<dbReference type="Gene3D" id="2.60.120.260">
    <property type="entry name" value="Galactose-binding domain-like"/>
    <property type="match status" value="2"/>
</dbReference>
<dbReference type="RefSeq" id="WP_378136762.1">
    <property type="nucleotide sequence ID" value="NZ_JBHSMI010000029.1"/>
</dbReference>
<dbReference type="InterPro" id="IPR006626">
    <property type="entry name" value="PbH1"/>
</dbReference>
<reference evidence="2" key="1">
    <citation type="journal article" date="2019" name="Int. J. Syst. Evol. Microbiol.">
        <title>The Global Catalogue of Microorganisms (GCM) 10K type strain sequencing project: providing services to taxonomists for standard genome sequencing and annotation.</title>
        <authorList>
            <consortium name="The Broad Institute Genomics Platform"/>
            <consortium name="The Broad Institute Genome Sequencing Center for Infectious Disease"/>
            <person name="Wu L."/>
            <person name="Ma J."/>
        </authorList>
    </citation>
    <scope>NUCLEOTIDE SEQUENCE [LARGE SCALE GENOMIC DNA]</scope>
    <source>
        <strain evidence="2">CGMCC 1.18575</strain>
    </source>
</reference>
<sequence>MKQISGLKVVLTLALIAVGLFGMGRLDSTAHAAGITYYISSSVGNDSNSGTSTSAPWKTISKLNQTTFQPGDTILFKKGDVWTGETLYPKGNGNYAAGNWITVSTYSSGNRPVISPGSSQPAAIRFDDTSFTGGWKITGLDIQNAKMGIYAYKNRTSSANGLWLEDLNFTNITGNNIGASTNPGFYDAVFCSQSITVHSVNHVTIKNVTSSYSDMGMLLDWGDDITVDNVRLDHHYRYGVWMANLTNSVMKNSKVLYSGFRDGMTWGTAGIQFNNNANTNIEDTEVAYTQAPNKSPDGVAIDFESDNVNCQALRVNVHDNQGSAFLIMENPDWGTLGKQTGTHIKDGTFANNGLRGVAGFIRYYNNSGNTSTVSGNTILKASSSQMLNDIGGVDSWPSGWTASNNTIGTVIPASGFSSLIDDSSGSITYSGSWWSGTVAGFFKDSAHSTSTPGSYAEYTFNGTGISWVSSVNSNLGRADVTIDGVFAGSVEQYSTSGQAIVTLFQKTGLANGTHTIRVTLRGDKSPQSGMASMDVDAFVVLQPNVTGAIDDSASGITFAGSWWGGSASGYYNQTAHASSTAGNYAEVSFTGTGISWIGAMNSAHGRADVYLDGNLVNTVDTYARDGILQVRLYSATGLSYGSHTLKIVVRGDKLPASSNVTIDVDAFVVS</sequence>
<dbReference type="InterPro" id="IPR011050">
    <property type="entry name" value="Pectin_lyase_fold/virulence"/>
</dbReference>
<dbReference type="Proteomes" id="UP001596113">
    <property type="component" value="Unassembled WGS sequence"/>
</dbReference>
<comment type="caution">
    <text evidence="1">The sequence shown here is derived from an EMBL/GenBank/DDBJ whole genome shotgun (WGS) entry which is preliminary data.</text>
</comment>
<organism evidence="1 2">
    <name type="scientific">Cohnella soli</name>
    <dbReference type="NCBI Taxonomy" id="425005"/>
    <lineage>
        <taxon>Bacteria</taxon>
        <taxon>Bacillati</taxon>
        <taxon>Bacillota</taxon>
        <taxon>Bacilli</taxon>
        <taxon>Bacillales</taxon>
        <taxon>Paenibacillaceae</taxon>
        <taxon>Cohnella</taxon>
    </lineage>
</organism>